<dbReference type="EMBL" id="LBWK01000001">
    <property type="protein sequence ID" value="KKR06360.1"/>
    <property type="molecule type" value="Genomic_DNA"/>
</dbReference>
<name>A0A0G0Q7E5_9BACT</name>
<dbReference type="Proteomes" id="UP000034799">
    <property type="component" value="Unassembled WGS sequence"/>
</dbReference>
<protein>
    <submittedName>
        <fullName evidence="1">Uncharacterized protein</fullName>
    </submittedName>
</protein>
<comment type="caution">
    <text evidence="1">The sequence shown here is derived from an EMBL/GenBank/DDBJ whole genome shotgun (WGS) entry which is preliminary data.</text>
</comment>
<sequence length="213" mass="23926">MNPRIVKPEIFVATSPSELNDRIVSDIFENRNDLESLQSPFVVVVKVCEKNDGGFISRHYGWVGEVDFFTPNMIVRADGGVKLLREGHPWSESKADIRVSFDSRPSLININGGRCTKSIFSSFFNPNESIDGVAYPLFFSGNDNSEDIRRRIAETFVYLVAWESKYGDQARVGDISGLSSLLSSDSFEEKLAFVLRDFLATAERSSHLEVVEE</sequence>
<organism evidence="1 2">
    <name type="scientific">candidate division WS6 bacterium GW2011_GWF2_39_15</name>
    <dbReference type="NCBI Taxonomy" id="1619100"/>
    <lineage>
        <taxon>Bacteria</taxon>
        <taxon>Candidatus Dojkabacteria</taxon>
    </lineage>
</organism>
<proteinExistence type="predicted"/>
<reference evidence="1 2" key="1">
    <citation type="journal article" date="2015" name="Nature">
        <title>rRNA introns, odd ribosomes, and small enigmatic genomes across a large radiation of phyla.</title>
        <authorList>
            <person name="Brown C.T."/>
            <person name="Hug L.A."/>
            <person name="Thomas B.C."/>
            <person name="Sharon I."/>
            <person name="Castelle C.J."/>
            <person name="Singh A."/>
            <person name="Wilkins M.J."/>
            <person name="Williams K.H."/>
            <person name="Banfield J.F."/>
        </authorList>
    </citation>
    <scope>NUCLEOTIDE SEQUENCE [LARGE SCALE GENOMIC DNA]</scope>
</reference>
<evidence type="ECO:0000313" key="1">
    <source>
        <dbReference type="EMBL" id="KKR06360.1"/>
    </source>
</evidence>
<evidence type="ECO:0000313" key="2">
    <source>
        <dbReference type="Proteomes" id="UP000034799"/>
    </source>
</evidence>
<dbReference type="AlphaFoldDB" id="A0A0G0Q7E5"/>
<dbReference type="STRING" id="1619100.UT34_C0001G0400"/>
<accession>A0A0G0Q7E5</accession>
<gene>
    <name evidence="1" type="ORF">UT34_C0001G0400</name>
</gene>